<dbReference type="PROSITE" id="PS00676">
    <property type="entry name" value="SIGMA54_INTERACT_2"/>
    <property type="match status" value="1"/>
</dbReference>
<evidence type="ECO:0000259" key="8">
    <source>
        <dbReference type="PROSITE" id="PS50110"/>
    </source>
</evidence>
<evidence type="ECO:0000313" key="9">
    <source>
        <dbReference type="EMBL" id="SHO61519.1"/>
    </source>
</evidence>
<evidence type="ECO:0000256" key="6">
    <source>
        <dbReference type="SAM" id="MobiDB-lite"/>
    </source>
</evidence>
<dbReference type="Gene3D" id="1.10.8.60">
    <property type="match status" value="1"/>
</dbReference>
<dbReference type="PROSITE" id="PS50110">
    <property type="entry name" value="RESPONSE_REGULATORY"/>
    <property type="match status" value="1"/>
</dbReference>
<evidence type="ECO:0000313" key="10">
    <source>
        <dbReference type="Proteomes" id="UP000184609"/>
    </source>
</evidence>
<dbReference type="Proteomes" id="UP000184609">
    <property type="component" value="Unassembled WGS sequence"/>
</dbReference>
<dbReference type="OrthoDB" id="9782110at2"/>
<keyword evidence="1" id="KW-0547">Nucleotide-binding</keyword>
<dbReference type="Pfam" id="PF00072">
    <property type="entry name" value="Response_reg"/>
    <property type="match status" value="1"/>
</dbReference>
<dbReference type="GO" id="GO:0005524">
    <property type="term" value="F:ATP binding"/>
    <property type="evidence" value="ECO:0007669"/>
    <property type="project" value="UniProtKB-KW"/>
</dbReference>
<dbReference type="SMART" id="SM00382">
    <property type="entry name" value="AAA"/>
    <property type="match status" value="1"/>
</dbReference>
<dbReference type="InterPro" id="IPR025943">
    <property type="entry name" value="Sigma_54_int_dom_ATP-bd_2"/>
</dbReference>
<dbReference type="Gene3D" id="3.40.50.300">
    <property type="entry name" value="P-loop containing nucleotide triphosphate hydrolases"/>
    <property type="match status" value="1"/>
</dbReference>
<feature type="region of interest" description="Disordered" evidence="6">
    <location>
        <begin position="123"/>
        <end position="145"/>
    </location>
</feature>
<proteinExistence type="predicted"/>
<dbReference type="InterPro" id="IPR002078">
    <property type="entry name" value="Sigma_54_int"/>
</dbReference>
<evidence type="ECO:0000259" key="7">
    <source>
        <dbReference type="PROSITE" id="PS50045"/>
    </source>
</evidence>
<feature type="compositionally biased region" description="Basic and acidic residues" evidence="6">
    <location>
        <begin position="407"/>
        <end position="417"/>
    </location>
</feature>
<keyword evidence="4" id="KW-0804">Transcription</keyword>
<reference evidence="10" key="1">
    <citation type="submission" date="2016-12" db="EMBL/GenBank/DDBJ databases">
        <authorList>
            <person name="Varghese N."/>
            <person name="Submissions S."/>
        </authorList>
    </citation>
    <scope>NUCLEOTIDE SEQUENCE [LARGE SCALE GENOMIC DNA]</scope>
    <source>
        <strain evidence="10">DSM 25035</strain>
    </source>
</reference>
<dbReference type="Pfam" id="PF25601">
    <property type="entry name" value="AAA_lid_14"/>
    <property type="match status" value="1"/>
</dbReference>
<dbReference type="PANTHER" id="PTHR32071">
    <property type="entry name" value="TRANSCRIPTIONAL REGULATORY PROTEIN"/>
    <property type="match status" value="1"/>
</dbReference>
<dbReference type="InterPro" id="IPR025662">
    <property type="entry name" value="Sigma_54_int_dom_ATP-bd_1"/>
</dbReference>
<dbReference type="InterPro" id="IPR027417">
    <property type="entry name" value="P-loop_NTPase"/>
</dbReference>
<dbReference type="PANTHER" id="PTHR32071:SF81">
    <property type="entry name" value="PROPIONATE CATABOLISM OPERON REGULATORY PROTEIN"/>
    <property type="match status" value="1"/>
</dbReference>
<evidence type="ECO:0000256" key="2">
    <source>
        <dbReference type="ARBA" id="ARBA00022840"/>
    </source>
</evidence>
<keyword evidence="5" id="KW-0597">Phosphoprotein</keyword>
<feature type="compositionally biased region" description="Basic and acidic residues" evidence="6">
    <location>
        <begin position="123"/>
        <end position="141"/>
    </location>
</feature>
<dbReference type="GO" id="GO:0043565">
    <property type="term" value="F:sequence-specific DNA binding"/>
    <property type="evidence" value="ECO:0007669"/>
    <property type="project" value="InterPro"/>
</dbReference>
<organism evidence="9 10">
    <name type="scientific">Algoriphagus zhangzhouensis</name>
    <dbReference type="NCBI Taxonomy" id="1073327"/>
    <lineage>
        <taxon>Bacteria</taxon>
        <taxon>Pseudomonadati</taxon>
        <taxon>Bacteroidota</taxon>
        <taxon>Cytophagia</taxon>
        <taxon>Cytophagales</taxon>
        <taxon>Cyclobacteriaceae</taxon>
        <taxon>Algoriphagus</taxon>
    </lineage>
</organism>
<keyword evidence="3" id="KW-0805">Transcription regulation</keyword>
<dbReference type="Gene3D" id="3.40.50.2300">
    <property type="match status" value="1"/>
</dbReference>
<dbReference type="SUPFAM" id="SSF52540">
    <property type="entry name" value="P-loop containing nucleoside triphosphate hydrolases"/>
    <property type="match status" value="1"/>
</dbReference>
<feature type="domain" description="Response regulatory" evidence="8">
    <location>
        <begin position="4"/>
        <end position="118"/>
    </location>
</feature>
<feature type="region of interest" description="Disordered" evidence="6">
    <location>
        <begin position="398"/>
        <end position="417"/>
    </location>
</feature>
<dbReference type="InterPro" id="IPR058031">
    <property type="entry name" value="AAA_lid_NorR"/>
</dbReference>
<feature type="domain" description="Sigma-54 factor interaction" evidence="7">
    <location>
        <begin position="149"/>
        <end position="378"/>
    </location>
</feature>
<sequence length="465" mass="52124">MSQKILVIDDDQDLCKVLSNFLKKSNYEVDVAYKAEDGLKLLRSNEYDLILCDYRLPDMTGVDALQRIKVLSPSAAVIIITGYSDVQTAVETFRYGANDYVTKPLYPDELLVTVKETIQKNQEKNDIRAGKTPVKSEKKQEAPATSKFIHGSSKASLKVLEHIDLIGPTDMSVLVIGETGTGKEFVSNSIHQKSDRAGKPFIAIDCGALPKELAGSELFGHMKGSFTGAISDKPGSFELANGGTIFLDEIGNLSYENQVKLLRVIQERKIKRIGGQKDIDIDVRIIAATNENLTEAIKEGEFREDLYHRINEFKINLLPLRERKNDIMTFAEHFLNLSNQSLKKNVQTFSEEVVNHFLNYQWYGNLRELNNVVKRAVLLTTGDAVQPSALPDEIIHASRTPSQSGSDESKEENLTLKAASEEAEKEAILNALEASRYNKSKAAELLEIDRKTLYNKLKQYNIQDY</sequence>
<dbReference type="CDD" id="cd00156">
    <property type="entry name" value="REC"/>
    <property type="match status" value="1"/>
</dbReference>
<dbReference type="InterPro" id="IPR011006">
    <property type="entry name" value="CheY-like_superfamily"/>
</dbReference>
<dbReference type="RefSeq" id="WP_073571062.1">
    <property type="nucleotide sequence ID" value="NZ_FRXN01000002.1"/>
</dbReference>
<dbReference type="FunFam" id="3.40.50.300:FF:000006">
    <property type="entry name" value="DNA-binding transcriptional regulator NtrC"/>
    <property type="match status" value="1"/>
</dbReference>
<accession>A0A1M7Z9P6</accession>
<dbReference type="SUPFAM" id="SSF46689">
    <property type="entry name" value="Homeodomain-like"/>
    <property type="match status" value="1"/>
</dbReference>
<dbReference type="AlphaFoldDB" id="A0A1M7Z9P6"/>
<dbReference type="Pfam" id="PF02954">
    <property type="entry name" value="HTH_8"/>
    <property type="match status" value="1"/>
</dbReference>
<evidence type="ECO:0000256" key="5">
    <source>
        <dbReference type="PROSITE-ProRule" id="PRU00169"/>
    </source>
</evidence>
<evidence type="ECO:0000256" key="4">
    <source>
        <dbReference type="ARBA" id="ARBA00023163"/>
    </source>
</evidence>
<name>A0A1M7Z9P6_9BACT</name>
<keyword evidence="10" id="KW-1185">Reference proteome</keyword>
<dbReference type="GO" id="GO:0000160">
    <property type="term" value="P:phosphorelay signal transduction system"/>
    <property type="evidence" value="ECO:0007669"/>
    <property type="project" value="InterPro"/>
</dbReference>
<dbReference type="PROSITE" id="PS00675">
    <property type="entry name" value="SIGMA54_INTERACT_1"/>
    <property type="match status" value="1"/>
</dbReference>
<gene>
    <name evidence="9" type="ORF">SAMN04488108_1394</name>
</gene>
<dbReference type="InterPro" id="IPR002197">
    <property type="entry name" value="HTH_Fis"/>
</dbReference>
<protein>
    <submittedName>
        <fullName evidence="9">Two-component system, NtrC family, response regulator HydG</fullName>
    </submittedName>
</protein>
<dbReference type="STRING" id="1073327.SAMN04488108_1394"/>
<dbReference type="SMART" id="SM00448">
    <property type="entry name" value="REC"/>
    <property type="match status" value="1"/>
</dbReference>
<dbReference type="SUPFAM" id="SSF52172">
    <property type="entry name" value="CheY-like"/>
    <property type="match status" value="1"/>
</dbReference>
<dbReference type="InterPro" id="IPR001789">
    <property type="entry name" value="Sig_transdc_resp-reg_receiver"/>
</dbReference>
<dbReference type="Pfam" id="PF00158">
    <property type="entry name" value="Sigma54_activat"/>
    <property type="match status" value="1"/>
</dbReference>
<dbReference type="EMBL" id="FRXN01000002">
    <property type="protein sequence ID" value="SHO61519.1"/>
    <property type="molecule type" value="Genomic_DNA"/>
</dbReference>
<dbReference type="GO" id="GO:0006355">
    <property type="term" value="P:regulation of DNA-templated transcription"/>
    <property type="evidence" value="ECO:0007669"/>
    <property type="project" value="InterPro"/>
</dbReference>
<keyword evidence="2" id="KW-0067">ATP-binding</keyword>
<evidence type="ECO:0000256" key="3">
    <source>
        <dbReference type="ARBA" id="ARBA00023015"/>
    </source>
</evidence>
<dbReference type="PRINTS" id="PR01590">
    <property type="entry name" value="HTHFIS"/>
</dbReference>
<dbReference type="Gene3D" id="1.10.10.60">
    <property type="entry name" value="Homeodomain-like"/>
    <property type="match status" value="1"/>
</dbReference>
<feature type="modified residue" description="4-aspartylphosphate" evidence="5">
    <location>
        <position position="53"/>
    </location>
</feature>
<dbReference type="PROSITE" id="PS50045">
    <property type="entry name" value="SIGMA54_INTERACT_4"/>
    <property type="match status" value="1"/>
</dbReference>
<dbReference type="CDD" id="cd00009">
    <property type="entry name" value="AAA"/>
    <property type="match status" value="1"/>
</dbReference>
<dbReference type="InterPro" id="IPR003593">
    <property type="entry name" value="AAA+_ATPase"/>
</dbReference>
<dbReference type="InterPro" id="IPR009057">
    <property type="entry name" value="Homeodomain-like_sf"/>
</dbReference>
<evidence type="ECO:0000256" key="1">
    <source>
        <dbReference type="ARBA" id="ARBA00022741"/>
    </source>
</evidence>